<keyword evidence="3" id="KW-1185">Reference proteome</keyword>
<evidence type="ECO:0000256" key="1">
    <source>
        <dbReference type="SAM" id="Phobius"/>
    </source>
</evidence>
<keyword evidence="1" id="KW-1133">Transmembrane helix</keyword>
<sequence>MEYLYDALSYLSDALYYIVSFFQTIGDFIIEAFTWFSYILMKMYIEFKISTVKVAYSVAQSLLGDYEVYAAIGEVFNELPDNLRYAATQLGVVQAIRIIVDAAGTAFILRIIGW</sequence>
<comment type="caution">
    <text evidence="2">The sequence shown here is derived from an EMBL/GenBank/DDBJ whole genome shotgun (WGS) entry which is preliminary data.</text>
</comment>
<dbReference type="Proteomes" id="UP000462621">
    <property type="component" value="Unassembled WGS sequence"/>
</dbReference>
<feature type="transmembrane region" description="Helical" evidence="1">
    <location>
        <begin position="14"/>
        <end position="40"/>
    </location>
</feature>
<name>A0A7X4LJT3_9VIBR</name>
<accession>A0A7X4LJT3</accession>
<protein>
    <recommendedName>
        <fullName evidence="4">DUF2523 domain-containing protein</fullName>
    </recommendedName>
</protein>
<dbReference type="RefSeq" id="WP_161154544.1">
    <property type="nucleotide sequence ID" value="NZ_WEKT01000011.1"/>
</dbReference>
<evidence type="ECO:0000313" key="2">
    <source>
        <dbReference type="EMBL" id="MZI93244.1"/>
    </source>
</evidence>
<evidence type="ECO:0008006" key="4">
    <source>
        <dbReference type="Google" id="ProtNLM"/>
    </source>
</evidence>
<dbReference type="InterPro" id="IPR019670">
    <property type="entry name" value="DUF2523"/>
</dbReference>
<gene>
    <name evidence="2" type="ORF">F9817_08545</name>
</gene>
<dbReference type="AlphaFoldDB" id="A0A7X4LJT3"/>
<proteinExistence type="predicted"/>
<dbReference type="EMBL" id="WEKT01000011">
    <property type="protein sequence ID" value="MZI93244.1"/>
    <property type="molecule type" value="Genomic_DNA"/>
</dbReference>
<organism evidence="2 3">
    <name type="scientific">Vibrio eleionomae</name>
    <dbReference type="NCBI Taxonomy" id="2653505"/>
    <lineage>
        <taxon>Bacteria</taxon>
        <taxon>Pseudomonadati</taxon>
        <taxon>Pseudomonadota</taxon>
        <taxon>Gammaproteobacteria</taxon>
        <taxon>Vibrionales</taxon>
        <taxon>Vibrionaceae</taxon>
        <taxon>Vibrio</taxon>
    </lineage>
</organism>
<evidence type="ECO:0000313" key="3">
    <source>
        <dbReference type="Proteomes" id="UP000462621"/>
    </source>
</evidence>
<keyword evidence="1" id="KW-0472">Membrane</keyword>
<keyword evidence="1" id="KW-0812">Transmembrane</keyword>
<dbReference type="Pfam" id="PF10734">
    <property type="entry name" value="DUF2523"/>
    <property type="match status" value="1"/>
</dbReference>
<reference evidence="2 3" key="1">
    <citation type="submission" date="2019-10" db="EMBL/GenBank/DDBJ databases">
        <title>Vibrio sp. nov. isolated from a shrimp pond.</title>
        <authorList>
            <person name="Gomez-Gil B."/>
            <person name="Enciso-Ibarra J."/>
            <person name="Enciso-Ibarra K."/>
            <person name="Bolan-Mejia C."/>
        </authorList>
    </citation>
    <scope>NUCLEOTIDE SEQUENCE [LARGE SCALE GENOMIC DNA]</scope>
    <source>
        <strain evidence="2 3">CAIM 722</strain>
    </source>
</reference>